<evidence type="ECO:0000256" key="1">
    <source>
        <dbReference type="SAM" id="Coils"/>
    </source>
</evidence>
<evidence type="ECO:0000313" key="4">
    <source>
        <dbReference type="EnsemblMetazoa" id="CapteP193574"/>
    </source>
</evidence>
<dbReference type="HOGENOM" id="CLU_798269_0_0_1"/>
<proteinExistence type="predicted"/>
<sequence length="357" mass="40981">MFGLPDHPTEEPVDPQDQRKAPLIDEEIERERIAKLERRIRDLTRTVDDLRKKQKEEKVEQKKQVKAVRQSLQQNFDSKFLQLEVLQENRQENQNYSKLSRNGRVHSWSMGLLIYLLSTPSTTSPTPVALDYTDVRNTMIKNISMATMANRAVVNHAAMKKMNTVTELHSHMHPLDTIASWCKSILLAQEKALGLKSNLFGQACAAERIVLALNKLRFKDGFQSLPGRNEAPSRHHLSREPSSCAFPPVYTFVTYYDSFVTYLAQKCPVQNDLRVKLLEDMKTPHSKTELQALGIVGRLVFASWMSTINTNQPDFSYMEGVDLIISIIDRMKTLLASDVRFEKDMFENVLNKKDMPN</sequence>
<evidence type="ECO:0000313" key="5">
    <source>
        <dbReference type="Proteomes" id="UP000014760"/>
    </source>
</evidence>
<reference evidence="4" key="3">
    <citation type="submission" date="2015-06" db="UniProtKB">
        <authorList>
            <consortium name="EnsemblMetazoa"/>
        </authorList>
    </citation>
    <scope>IDENTIFICATION</scope>
</reference>
<protein>
    <submittedName>
        <fullName evidence="3 4">Uncharacterized protein</fullName>
    </submittedName>
</protein>
<name>R7UJ18_CAPTE</name>
<organism evidence="3">
    <name type="scientific">Capitella teleta</name>
    <name type="common">Polychaete worm</name>
    <dbReference type="NCBI Taxonomy" id="283909"/>
    <lineage>
        <taxon>Eukaryota</taxon>
        <taxon>Metazoa</taxon>
        <taxon>Spiralia</taxon>
        <taxon>Lophotrochozoa</taxon>
        <taxon>Annelida</taxon>
        <taxon>Polychaeta</taxon>
        <taxon>Sedentaria</taxon>
        <taxon>Scolecida</taxon>
        <taxon>Capitellidae</taxon>
        <taxon>Capitella</taxon>
    </lineage>
</organism>
<dbReference type="EMBL" id="AMQN01023035">
    <property type="status" value="NOT_ANNOTATED_CDS"/>
    <property type="molecule type" value="Genomic_DNA"/>
</dbReference>
<keyword evidence="5" id="KW-1185">Reference proteome</keyword>
<feature type="coiled-coil region" evidence="1">
    <location>
        <begin position="26"/>
        <end position="75"/>
    </location>
</feature>
<reference evidence="5" key="1">
    <citation type="submission" date="2012-12" db="EMBL/GenBank/DDBJ databases">
        <authorList>
            <person name="Hellsten U."/>
            <person name="Grimwood J."/>
            <person name="Chapman J.A."/>
            <person name="Shapiro H."/>
            <person name="Aerts A."/>
            <person name="Otillar R.P."/>
            <person name="Terry A.Y."/>
            <person name="Boore J.L."/>
            <person name="Simakov O."/>
            <person name="Marletaz F."/>
            <person name="Cho S.-J."/>
            <person name="Edsinger-Gonzales E."/>
            <person name="Havlak P."/>
            <person name="Kuo D.-H."/>
            <person name="Larsson T."/>
            <person name="Lv J."/>
            <person name="Arendt D."/>
            <person name="Savage R."/>
            <person name="Osoegawa K."/>
            <person name="de Jong P."/>
            <person name="Lindberg D.R."/>
            <person name="Seaver E.C."/>
            <person name="Weisblat D.A."/>
            <person name="Putnam N.H."/>
            <person name="Grigoriev I.V."/>
            <person name="Rokhsar D.S."/>
        </authorList>
    </citation>
    <scope>NUCLEOTIDE SEQUENCE</scope>
    <source>
        <strain evidence="5">I ESC-2004</strain>
    </source>
</reference>
<dbReference type="EMBL" id="KB300972">
    <property type="protein sequence ID" value="ELU06058.1"/>
    <property type="molecule type" value="Genomic_DNA"/>
</dbReference>
<gene>
    <name evidence="3" type="ORF">CAPTEDRAFT_193574</name>
</gene>
<feature type="region of interest" description="Disordered" evidence="2">
    <location>
        <begin position="1"/>
        <end position="23"/>
    </location>
</feature>
<evidence type="ECO:0000256" key="2">
    <source>
        <dbReference type="SAM" id="MobiDB-lite"/>
    </source>
</evidence>
<accession>R7UJ18</accession>
<dbReference type="Proteomes" id="UP000014760">
    <property type="component" value="Unassembled WGS sequence"/>
</dbReference>
<dbReference type="AlphaFoldDB" id="R7UJ18"/>
<dbReference type="OrthoDB" id="6157228at2759"/>
<keyword evidence="1" id="KW-0175">Coiled coil</keyword>
<dbReference type="EnsemblMetazoa" id="CapteT193574">
    <property type="protein sequence ID" value="CapteP193574"/>
    <property type="gene ID" value="CapteG193574"/>
</dbReference>
<evidence type="ECO:0000313" key="3">
    <source>
        <dbReference type="EMBL" id="ELU06058.1"/>
    </source>
</evidence>
<reference evidence="3 5" key="2">
    <citation type="journal article" date="2013" name="Nature">
        <title>Insights into bilaterian evolution from three spiralian genomes.</title>
        <authorList>
            <person name="Simakov O."/>
            <person name="Marletaz F."/>
            <person name="Cho S.J."/>
            <person name="Edsinger-Gonzales E."/>
            <person name="Havlak P."/>
            <person name="Hellsten U."/>
            <person name="Kuo D.H."/>
            <person name="Larsson T."/>
            <person name="Lv J."/>
            <person name="Arendt D."/>
            <person name="Savage R."/>
            <person name="Osoegawa K."/>
            <person name="de Jong P."/>
            <person name="Grimwood J."/>
            <person name="Chapman J.A."/>
            <person name="Shapiro H."/>
            <person name="Aerts A."/>
            <person name="Otillar R.P."/>
            <person name="Terry A.Y."/>
            <person name="Boore J.L."/>
            <person name="Grigoriev I.V."/>
            <person name="Lindberg D.R."/>
            <person name="Seaver E.C."/>
            <person name="Weisblat D.A."/>
            <person name="Putnam N.H."/>
            <person name="Rokhsar D.S."/>
        </authorList>
    </citation>
    <scope>NUCLEOTIDE SEQUENCE</scope>
    <source>
        <strain evidence="3 5">I ESC-2004</strain>
    </source>
</reference>